<sequence length="147" mass="16074">MELGVMTELLDGRTMKTRGQHVHARDLSKKASPLRLPERGELQGDHQVSKPLVRGCRHGPAQENLGPRRWSRDGWMDTPGMLSSSLSLTGALSLRGSRPLPCEEPGPFLASKPAASLASPHDPACNLQDLTRGEGESDRDRRQGHEP</sequence>
<evidence type="ECO:0000313" key="3">
    <source>
        <dbReference type="Proteomes" id="UP000322234"/>
    </source>
</evidence>
<evidence type="ECO:0000256" key="1">
    <source>
        <dbReference type="SAM" id="MobiDB-lite"/>
    </source>
</evidence>
<comment type="caution">
    <text evidence="2">The sequence shown here is derived from an EMBL/GenBank/DDBJ whole genome shotgun (WGS) entry which is preliminary data.</text>
</comment>
<name>A0A6B0RR16_9CETA</name>
<feature type="region of interest" description="Disordered" evidence="1">
    <location>
        <begin position="93"/>
        <end position="147"/>
    </location>
</feature>
<gene>
    <name evidence="2" type="ORF">E5288_WYG016179</name>
</gene>
<evidence type="ECO:0000313" key="2">
    <source>
        <dbReference type="EMBL" id="MXQ90484.1"/>
    </source>
</evidence>
<feature type="region of interest" description="Disordered" evidence="1">
    <location>
        <begin position="38"/>
        <end position="73"/>
    </location>
</feature>
<feature type="compositionally biased region" description="Basic and acidic residues" evidence="1">
    <location>
        <begin position="131"/>
        <end position="147"/>
    </location>
</feature>
<reference evidence="2" key="1">
    <citation type="submission" date="2019-10" db="EMBL/GenBank/DDBJ databases">
        <title>The sequence and de novo assembly of the wild yak genome.</title>
        <authorList>
            <person name="Liu Y."/>
        </authorList>
    </citation>
    <scope>NUCLEOTIDE SEQUENCE [LARGE SCALE GENOMIC DNA]</scope>
    <source>
        <strain evidence="2">WY2019</strain>
    </source>
</reference>
<protein>
    <submittedName>
        <fullName evidence="2">Uncharacterized protein</fullName>
    </submittedName>
</protein>
<dbReference type="Proteomes" id="UP000322234">
    <property type="component" value="Unassembled WGS sequence"/>
</dbReference>
<feature type="compositionally biased region" description="Basic and acidic residues" evidence="1">
    <location>
        <begin position="38"/>
        <end position="48"/>
    </location>
</feature>
<dbReference type="AlphaFoldDB" id="A0A6B0RR16"/>
<organism evidence="2 3">
    <name type="scientific">Bos mutus</name>
    <name type="common">wild yak</name>
    <dbReference type="NCBI Taxonomy" id="72004"/>
    <lineage>
        <taxon>Eukaryota</taxon>
        <taxon>Metazoa</taxon>
        <taxon>Chordata</taxon>
        <taxon>Craniata</taxon>
        <taxon>Vertebrata</taxon>
        <taxon>Euteleostomi</taxon>
        <taxon>Mammalia</taxon>
        <taxon>Eutheria</taxon>
        <taxon>Laurasiatheria</taxon>
        <taxon>Artiodactyla</taxon>
        <taxon>Ruminantia</taxon>
        <taxon>Pecora</taxon>
        <taxon>Bovidae</taxon>
        <taxon>Bovinae</taxon>
        <taxon>Bos</taxon>
    </lineage>
</organism>
<accession>A0A6B0RR16</accession>
<proteinExistence type="predicted"/>
<feature type="compositionally biased region" description="Low complexity" evidence="1">
    <location>
        <begin position="109"/>
        <end position="120"/>
    </location>
</feature>
<dbReference type="EMBL" id="VBQZ03000064">
    <property type="protein sequence ID" value="MXQ90484.1"/>
    <property type="molecule type" value="Genomic_DNA"/>
</dbReference>
<keyword evidence="3" id="KW-1185">Reference proteome</keyword>